<dbReference type="Gramene" id="OBART07G06230.1">
    <property type="protein sequence ID" value="OBART07G06230.1"/>
    <property type="gene ID" value="OBART07G06230"/>
</dbReference>
<reference evidence="2" key="1">
    <citation type="journal article" date="2009" name="Rice">
        <title>De Novo Next Generation Sequencing of Plant Genomes.</title>
        <authorList>
            <person name="Rounsley S."/>
            <person name="Marri P.R."/>
            <person name="Yu Y."/>
            <person name="He R."/>
            <person name="Sisneros N."/>
            <person name="Goicoechea J.L."/>
            <person name="Lee S.J."/>
            <person name="Angelova A."/>
            <person name="Kudrna D."/>
            <person name="Luo M."/>
            <person name="Affourtit J."/>
            <person name="Desany B."/>
            <person name="Knight J."/>
            <person name="Niazi F."/>
            <person name="Egholm M."/>
            <person name="Wing R.A."/>
        </authorList>
    </citation>
    <scope>NUCLEOTIDE SEQUENCE [LARGE SCALE GENOMIC DNA]</scope>
    <source>
        <strain evidence="2">cv. IRGC 105608</strain>
    </source>
</reference>
<dbReference type="PaxDb" id="65489-OBART07G06230.1"/>
<reference evidence="2" key="2">
    <citation type="submission" date="2015-03" db="UniProtKB">
        <authorList>
            <consortium name="EnsemblPlants"/>
        </authorList>
    </citation>
    <scope>IDENTIFICATION</scope>
</reference>
<name>A0A0D3GNB7_9ORYZ</name>
<dbReference type="AlphaFoldDB" id="A0A0D3GNB7"/>
<proteinExistence type="predicted"/>
<keyword evidence="3" id="KW-1185">Reference proteome</keyword>
<accession>A0A0D3GNB7</accession>
<feature type="region of interest" description="Disordered" evidence="1">
    <location>
        <begin position="1"/>
        <end position="33"/>
    </location>
</feature>
<protein>
    <submittedName>
        <fullName evidence="2">Uncharacterized protein</fullName>
    </submittedName>
</protein>
<dbReference type="EnsemblPlants" id="OBART07G06230.1">
    <property type="protein sequence ID" value="OBART07G06230.1"/>
    <property type="gene ID" value="OBART07G06230"/>
</dbReference>
<organism evidence="2">
    <name type="scientific">Oryza barthii</name>
    <dbReference type="NCBI Taxonomy" id="65489"/>
    <lineage>
        <taxon>Eukaryota</taxon>
        <taxon>Viridiplantae</taxon>
        <taxon>Streptophyta</taxon>
        <taxon>Embryophyta</taxon>
        <taxon>Tracheophyta</taxon>
        <taxon>Spermatophyta</taxon>
        <taxon>Magnoliopsida</taxon>
        <taxon>Liliopsida</taxon>
        <taxon>Poales</taxon>
        <taxon>Poaceae</taxon>
        <taxon>BOP clade</taxon>
        <taxon>Oryzoideae</taxon>
        <taxon>Oryzeae</taxon>
        <taxon>Oryzinae</taxon>
        <taxon>Oryza</taxon>
    </lineage>
</organism>
<sequence length="120" mass="13531">MTASTFPPSPRRQEVGMRRRRREAGVQLQQEAGVRRRQWEASVELRREEGVRQQRREAGRGCFFSFSSSPSPSYGLATNTSSPAAGFLDSVSPPSDRARLLLGQRRRPPSYLLPRSMALL</sequence>
<dbReference type="Proteomes" id="UP000026960">
    <property type="component" value="Chromosome 7"/>
</dbReference>
<evidence type="ECO:0000256" key="1">
    <source>
        <dbReference type="SAM" id="MobiDB-lite"/>
    </source>
</evidence>
<evidence type="ECO:0000313" key="2">
    <source>
        <dbReference type="EnsemblPlants" id="OBART07G06230.1"/>
    </source>
</evidence>
<dbReference type="HOGENOM" id="CLU_2053224_0_0_1"/>
<evidence type="ECO:0000313" key="3">
    <source>
        <dbReference type="Proteomes" id="UP000026960"/>
    </source>
</evidence>